<dbReference type="KEGG" id="aon:DEH84_08135"/>
<feature type="compositionally biased region" description="Low complexity" evidence="1">
    <location>
        <begin position="243"/>
        <end position="256"/>
    </location>
</feature>
<reference evidence="3 4" key="1">
    <citation type="submission" date="2018-05" db="EMBL/GenBank/DDBJ databases">
        <title>complete genome sequence of Aquabacterium olei NBRC 110486.</title>
        <authorList>
            <person name="Tang B."/>
            <person name="Chang J."/>
            <person name="Zhang L."/>
            <person name="Yang H."/>
        </authorList>
    </citation>
    <scope>NUCLEOTIDE SEQUENCE [LARGE SCALE GENOMIC DNA]</scope>
    <source>
        <strain evidence="3 4">NBRC 110486</strain>
    </source>
</reference>
<dbReference type="EMBL" id="CP029210">
    <property type="protein sequence ID" value="AWI53403.1"/>
    <property type="molecule type" value="Genomic_DNA"/>
</dbReference>
<feature type="compositionally biased region" description="Low complexity" evidence="1">
    <location>
        <begin position="146"/>
        <end position="161"/>
    </location>
</feature>
<keyword evidence="2" id="KW-0472">Membrane</keyword>
<feature type="compositionally biased region" description="Polar residues" evidence="1">
    <location>
        <begin position="257"/>
        <end position="266"/>
    </location>
</feature>
<sequence length="513" mass="53528">MNTPFDQAANGSVTGLLDRIKGAVGSALQRLSPRQRQYVTLAAILVCGVGLLWLIFALTDTRSPTADAKNNGSAQPATVTNIGVMPPGQQVNPVDQWVGTAGRKLAQYENERDEQTRLNKDRQAFEARTMQRFAELEQKLTSASQAASMSLAPNAAAASNTPAPPTMPPASSLPLPPPPASTALPHANPHGQSINIPPPLPPGTSPAGAMPLGDPGMAPQDMPFNAPVLTRVSLVDRESAKAAATGATASTTNNATPGSPSTADTRTVSTFLPVSFTRGTLLGGLDAPTGGQAQSNPHPVLIRLSDNSVLPNRFRGEYRDCFVIAAGYGDISSERAYLRTENLSCVRPDGATLEVKIQGSVYGEDGKVGMRGRLVTKQGQMLANALLAGVVSGIGQGLSTSSTTYSTSALGTIASSGGNSSDAYRAGIGTGVGKALDRLAQYYIKLAENTFPVIEIDASREIDVVITKGVRIDAPMSANAYTRTGGTPSRTLSRSAEPAPEDRYLKAANDDNY</sequence>
<organism evidence="3 4">
    <name type="scientific">Aquabacterium olei</name>
    <dbReference type="NCBI Taxonomy" id="1296669"/>
    <lineage>
        <taxon>Bacteria</taxon>
        <taxon>Pseudomonadati</taxon>
        <taxon>Pseudomonadota</taxon>
        <taxon>Betaproteobacteria</taxon>
        <taxon>Burkholderiales</taxon>
        <taxon>Aquabacterium</taxon>
    </lineage>
</organism>
<feature type="compositionally biased region" description="Polar residues" evidence="1">
    <location>
        <begin position="479"/>
        <end position="494"/>
    </location>
</feature>
<dbReference type="RefSeq" id="WP_109036393.1">
    <property type="nucleotide sequence ID" value="NZ_CP029210.1"/>
</dbReference>
<protein>
    <submittedName>
        <fullName evidence="3">Conjugal transfer protein TraB</fullName>
    </submittedName>
</protein>
<dbReference type="AlphaFoldDB" id="A0A2U8FQV8"/>
<dbReference type="InterPro" id="IPR005498">
    <property type="entry name" value="T4SS_VirB10/TraB/TrbI"/>
</dbReference>
<dbReference type="OrthoDB" id="15544at2"/>
<keyword evidence="2" id="KW-0812">Transmembrane</keyword>
<evidence type="ECO:0000256" key="1">
    <source>
        <dbReference type="SAM" id="MobiDB-lite"/>
    </source>
</evidence>
<feature type="region of interest" description="Disordered" evidence="1">
    <location>
        <begin position="479"/>
        <end position="513"/>
    </location>
</feature>
<keyword evidence="2" id="KW-1133">Transmembrane helix</keyword>
<dbReference type="CDD" id="cd16430">
    <property type="entry name" value="TraB"/>
    <property type="match status" value="1"/>
</dbReference>
<evidence type="ECO:0000313" key="4">
    <source>
        <dbReference type="Proteomes" id="UP000244892"/>
    </source>
</evidence>
<dbReference type="Pfam" id="PF03743">
    <property type="entry name" value="TrbI"/>
    <property type="match status" value="1"/>
</dbReference>
<evidence type="ECO:0000256" key="2">
    <source>
        <dbReference type="SAM" id="Phobius"/>
    </source>
</evidence>
<dbReference type="Proteomes" id="UP000244892">
    <property type="component" value="Chromosome"/>
</dbReference>
<feature type="region of interest" description="Disordered" evidence="1">
    <location>
        <begin position="145"/>
        <end position="223"/>
    </location>
</feature>
<feature type="compositionally biased region" description="Basic and acidic residues" evidence="1">
    <location>
        <begin position="500"/>
        <end position="513"/>
    </location>
</feature>
<accession>A0A2U8FQV8</accession>
<keyword evidence="4" id="KW-1185">Reference proteome</keyword>
<feature type="region of interest" description="Disordered" evidence="1">
    <location>
        <begin position="243"/>
        <end position="266"/>
    </location>
</feature>
<evidence type="ECO:0000313" key="3">
    <source>
        <dbReference type="EMBL" id="AWI53403.1"/>
    </source>
</evidence>
<name>A0A2U8FQV8_9BURK</name>
<proteinExistence type="predicted"/>
<gene>
    <name evidence="3" type="ORF">DEH84_08135</name>
</gene>
<feature type="transmembrane region" description="Helical" evidence="2">
    <location>
        <begin position="38"/>
        <end position="58"/>
    </location>
</feature>